<evidence type="ECO:0000256" key="1">
    <source>
        <dbReference type="ARBA" id="ARBA00022801"/>
    </source>
</evidence>
<protein>
    <submittedName>
        <fullName evidence="5">Putative glycosyl hydrolase</fullName>
    </submittedName>
</protein>
<keyword evidence="2 3" id="KW-0326">Glycosidase</keyword>
<dbReference type="GO" id="GO:0000272">
    <property type="term" value="P:polysaccharide catabolic process"/>
    <property type="evidence" value="ECO:0007669"/>
    <property type="project" value="InterPro"/>
</dbReference>
<keyword evidence="1 3" id="KW-0378">Hydrolase</keyword>
<evidence type="ECO:0000313" key="5">
    <source>
        <dbReference type="EMBL" id="BAT23653.1"/>
    </source>
</evidence>
<organism evidence="5">
    <name type="scientific">Klebsiella sp. 7444</name>
    <dbReference type="NCBI Taxonomy" id="1497812"/>
    <lineage>
        <taxon>Bacteria</taxon>
        <taxon>Pseudomonadati</taxon>
        <taxon>Pseudomonadota</taxon>
        <taxon>Gammaproteobacteria</taxon>
        <taxon>Enterobacterales</taxon>
        <taxon>Enterobacteriaceae</taxon>
        <taxon>Klebsiella/Raoultella group</taxon>
        <taxon>Klebsiella</taxon>
    </lineage>
</organism>
<dbReference type="SUPFAM" id="SSF51445">
    <property type="entry name" value="(Trans)glycosidases"/>
    <property type="match status" value="1"/>
</dbReference>
<dbReference type="InterPro" id="IPR017853">
    <property type="entry name" value="GH"/>
</dbReference>
<evidence type="ECO:0000259" key="4">
    <source>
        <dbReference type="Pfam" id="PF00150"/>
    </source>
</evidence>
<dbReference type="AlphaFoldDB" id="A0A0P0YR02"/>
<reference evidence="5" key="2">
    <citation type="journal article" date="2015" name="Sci. Rep.">
        <title>Genetic analysis of capsular polysaccharide synthesis gene clusters in 79 capsular types of Klebsiella spp.</title>
        <authorList>
            <person name="Pan Y.J."/>
            <person name="Lin T.L."/>
            <person name="Chen C.T."/>
            <person name="Chen Y.Y."/>
            <person name="Hsieh P.F."/>
            <person name="Hsu C.R."/>
            <person name="Wu M.C."/>
            <person name="Wang J.T."/>
        </authorList>
    </citation>
    <scope>NUCLEOTIDE SEQUENCE</scope>
    <source>
        <strain evidence="5">7444</strain>
    </source>
</reference>
<evidence type="ECO:0000256" key="3">
    <source>
        <dbReference type="RuleBase" id="RU361153"/>
    </source>
</evidence>
<dbReference type="PANTHER" id="PTHR12631">
    <property type="entry name" value="ALPHA-L-IDURONIDASE"/>
    <property type="match status" value="1"/>
</dbReference>
<dbReference type="Gene3D" id="3.20.20.80">
    <property type="entry name" value="Glycosidases"/>
    <property type="match status" value="1"/>
</dbReference>
<dbReference type="EMBL" id="AB924573">
    <property type="protein sequence ID" value="BAT23653.1"/>
    <property type="molecule type" value="Genomic_DNA"/>
</dbReference>
<dbReference type="PANTHER" id="PTHR12631:SF10">
    <property type="entry name" value="BETA-XYLOSIDASE-LIKE PROTEIN-RELATED"/>
    <property type="match status" value="1"/>
</dbReference>
<sequence>MYIGEVMKKRKALISLLYCFAFFYTNVFAGEQTVGVGIHANRYDLESEQLLQLIAKSGFNSFRQDLTWDSVEITKGVYTIPPKLKLVDEIIRGAKKYNISPLVILDYGNKNYNKGGYPVNEQDITAFANYAKWVASNYKGQVKYYEIWNEWTVGTGMKGKGDIPPPQIYFELVKRTSQAIKSVDSSAMILAGSFNPLSPTGRRLNISDSDWFMELINEGILNYIDGISIHPYSFLNANKKLRNPEYNINKIDQFYNKIKDQNNKKIPFYITEIGIPTHNGQGGVDPVEAADYIVKYSLLAKSKSYIKGVWWYDLSNDGNDMNNQEHNFGFYDSTFNPKPAAKAFINLQYFLNNKKIQKMSIINANNEQQINIILQDSLTQKDYTIYWDEKQIEQNGRMPNFTLKKLSSQNSVDFNQKNLSRDVSVK</sequence>
<dbReference type="GO" id="GO:0004553">
    <property type="term" value="F:hydrolase activity, hydrolyzing O-glycosyl compounds"/>
    <property type="evidence" value="ECO:0007669"/>
    <property type="project" value="InterPro"/>
</dbReference>
<name>A0A0P0YR02_9ENTR</name>
<feature type="domain" description="Glycoside hydrolase family 5" evidence="4">
    <location>
        <begin position="40"/>
        <end position="311"/>
    </location>
</feature>
<reference evidence="5" key="1">
    <citation type="submission" date="2014-04" db="EMBL/GenBank/DDBJ databases">
        <authorList>
            <person name="Harrison E."/>
        </authorList>
    </citation>
    <scope>NUCLEOTIDE SEQUENCE</scope>
    <source>
        <strain evidence="5">7444</strain>
    </source>
</reference>
<dbReference type="Pfam" id="PF00150">
    <property type="entry name" value="Cellulase"/>
    <property type="match status" value="1"/>
</dbReference>
<dbReference type="InterPro" id="IPR051923">
    <property type="entry name" value="Glycosyl_Hydrolase_39"/>
</dbReference>
<gene>
    <name evidence="5" type="primary">wcuC</name>
</gene>
<dbReference type="InterPro" id="IPR001547">
    <property type="entry name" value="Glyco_hydro_5"/>
</dbReference>
<evidence type="ECO:0000256" key="2">
    <source>
        <dbReference type="ARBA" id="ARBA00023295"/>
    </source>
</evidence>
<accession>A0A0P0YR02</accession>
<proteinExistence type="inferred from homology"/>
<comment type="similarity">
    <text evidence="3">Belongs to the glycosyl hydrolase 5 (cellulase A) family.</text>
</comment>